<evidence type="ECO:0000313" key="1">
    <source>
        <dbReference type="EMBL" id="ROR28175.1"/>
    </source>
</evidence>
<keyword evidence="2" id="KW-1185">Reference proteome</keyword>
<organism evidence="1 2">
    <name type="scientific">Mobilisporobacter senegalensis</name>
    <dbReference type="NCBI Taxonomy" id="1329262"/>
    <lineage>
        <taxon>Bacteria</taxon>
        <taxon>Bacillati</taxon>
        <taxon>Bacillota</taxon>
        <taxon>Clostridia</taxon>
        <taxon>Lachnospirales</taxon>
        <taxon>Lachnospiraceae</taxon>
        <taxon>Mobilisporobacter</taxon>
    </lineage>
</organism>
<name>A0A3N1XNB8_9FIRM</name>
<proteinExistence type="predicted"/>
<reference evidence="1 2" key="1">
    <citation type="submission" date="2018-11" db="EMBL/GenBank/DDBJ databases">
        <title>Genomic Encyclopedia of Type Strains, Phase IV (KMG-IV): sequencing the most valuable type-strain genomes for metagenomic binning, comparative biology and taxonomic classification.</title>
        <authorList>
            <person name="Goeker M."/>
        </authorList>
    </citation>
    <scope>NUCLEOTIDE SEQUENCE [LARGE SCALE GENOMIC DNA]</scope>
    <source>
        <strain evidence="1 2">DSM 26537</strain>
    </source>
</reference>
<dbReference type="EMBL" id="RJVG01000005">
    <property type="protein sequence ID" value="ROR28175.1"/>
    <property type="molecule type" value="Genomic_DNA"/>
</dbReference>
<protein>
    <submittedName>
        <fullName evidence="1">Uncharacterized protein</fullName>
    </submittedName>
</protein>
<dbReference type="AlphaFoldDB" id="A0A3N1XNB8"/>
<gene>
    <name evidence="1" type="ORF">EDD66_105114</name>
</gene>
<dbReference type="InterPro" id="IPR043779">
    <property type="entry name" value="DUF5721"/>
</dbReference>
<accession>A0A3N1XNB8</accession>
<evidence type="ECO:0000313" key="2">
    <source>
        <dbReference type="Proteomes" id="UP000273083"/>
    </source>
</evidence>
<dbReference type="Proteomes" id="UP000273083">
    <property type="component" value="Unassembled WGS sequence"/>
</dbReference>
<comment type="caution">
    <text evidence="1">The sequence shown here is derived from an EMBL/GenBank/DDBJ whole genome shotgun (WGS) entry which is preliminary data.</text>
</comment>
<sequence>MISMKILDVKSFMSSLLIHSVFDDYLLCELDITTFSQFHVSGKLNKEWFTNDELEELEDYSNWIEIKPFAFQLMKGSKTPQFIKIVLQFQGKNTQKILDEMKLPFKKEDVNGLYLNVRYEHNELHIITGTSLRTFTLDKSLEHEWDSYVKNFLKENSISYEEI</sequence>
<dbReference type="OrthoDB" id="9787986at2"/>
<dbReference type="RefSeq" id="WP_123609356.1">
    <property type="nucleotide sequence ID" value="NZ_RJVG01000005.1"/>
</dbReference>
<dbReference type="Pfam" id="PF18988">
    <property type="entry name" value="DUF5721"/>
    <property type="match status" value="1"/>
</dbReference>